<dbReference type="EMBL" id="JACEIK010003526">
    <property type="protein sequence ID" value="MCD9642066.1"/>
    <property type="molecule type" value="Genomic_DNA"/>
</dbReference>
<comment type="caution">
    <text evidence="2">The sequence shown here is derived from an EMBL/GenBank/DDBJ whole genome shotgun (WGS) entry which is preliminary data.</text>
</comment>
<gene>
    <name evidence="2" type="ORF">HAX54_028664</name>
</gene>
<evidence type="ECO:0000313" key="3">
    <source>
        <dbReference type="Proteomes" id="UP000823775"/>
    </source>
</evidence>
<feature type="compositionally biased region" description="Basic and acidic residues" evidence="1">
    <location>
        <begin position="76"/>
        <end position="91"/>
    </location>
</feature>
<feature type="non-terminal residue" evidence="2">
    <location>
        <position position="107"/>
    </location>
</feature>
<proteinExistence type="predicted"/>
<dbReference type="Proteomes" id="UP000823775">
    <property type="component" value="Unassembled WGS sequence"/>
</dbReference>
<feature type="compositionally biased region" description="Polar residues" evidence="1">
    <location>
        <begin position="53"/>
        <end position="70"/>
    </location>
</feature>
<evidence type="ECO:0000256" key="1">
    <source>
        <dbReference type="SAM" id="MobiDB-lite"/>
    </source>
</evidence>
<feature type="region of interest" description="Disordered" evidence="1">
    <location>
        <begin position="53"/>
        <end position="107"/>
    </location>
</feature>
<protein>
    <submittedName>
        <fullName evidence="2">Uncharacterized protein</fullName>
    </submittedName>
</protein>
<feature type="region of interest" description="Disordered" evidence="1">
    <location>
        <begin position="1"/>
        <end position="24"/>
    </location>
</feature>
<keyword evidence="3" id="KW-1185">Reference proteome</keyword>
<reference evidence="2 3" key="1">
    <citation type="journal article" date="2021" name="BMC Genomics">
        <title>Datura genome reveals duplications of psychoactive alkaloid biosynthetic genes and high mutation rate following tissue culture.</title>
        <authorList>
            <person name="Rajewski A."/>
            <person name="Carter-House D."/>
            <person name="Stajich J."/>
            <person name="Litt A."/>
        </authorList>
    </citation>
    <scope>NUCLEOTIDE SEQUENCE [LARGE SCALE GENOMIC DNA]</scope>
    <source>
        <strain evidence="2">AR-01</strain>
    </source>
</reference>
<sequence length="107" mass="11686">MEIELTIGASPEDSGEMSDISQSSTIWKKVGEWRTPNENRQTIVANAEVLKNSTTRSCDQQAVRRSTLTNRRCHRKGAEDGLTRESARPGEARPQGPVLHGSPAAQG</sequence>
<evidence type="ECO:0000313" key="2">
    <source>
        <dbReference type="EMBL" id="MCD9642066.1"/>
    </source>
</evidence>
<organism evidence="2 3">
    <name type="scientific">Datura stramonium</name>
    <name type="common">Jimsonweed</name>
    <name type="synonym">Common thornapple</name>
    <dbReference type="NCBI Taxonomy" id="4076"/>
    <lineage>
        <taxon>Eukaryota</taxon>
        <taxon>Viridiplantae</taxon>
        <taxon>Streptophyta</taxon>
        <taxon>Embryophyta</taxon>
        <taxon>Tracheophyta</taxon>
        <taxon>Spermatophyta</taxon>
        <taxon>Magnoliopsida</taxon>
        <taxon>eudicotyledons</taxon>
        <taxon>Gunneridae</taxon>
        <taxon>Pentapetalae</taxon>
        <taxon>asterids</taxon>
        <taxon>lamiids</taxon>
        <taxon>Solanales</taxon>
        <taxon>Solanaceae</taxon>
        <taxon>Solanoideae</taxon>
        <taxon>Datureae</taxon>
        <taxon>Datura</taxon>
    </lineage>
</organism>
<accession>A0ABS8V5Z7</accession>
<name>A0ABS8V5Z7_DATST</name>